<dbReference type="EMBL" id="ULHB01000281">
    <property type="protein sequence ID" value="SYW86265.1"/>
    <property type="molecule type" value="Genomic_DNA"/>
</dbReference>
<dbReference type="Proteomes" id="UP000658997">
    <property type="component" value="Unassembled WGS sequence"/>
</dbReference>
<dbReference type="EMBL" id="LT558125">
    <property type="protein sequence ID" value="SAM83062.1"/>
    <property type="molecule type" value="Genomic_DNA"/>
</dbReference>
<keyword evidence="2" id="KW-0732">Signal</keyword>
<evidence type="ECO:0000313" key="5">
    <source>
        <dbReference type="Proteomes" id="UP000179920"/>
    </source>
</evidence>
<evidence type="ECO:0000313" key="6">
    <source>
        <dbReference type="Proteomes" id="UP000658997"/>
    </source>
</evidence>
<dbReference type="AlphaFoldDB" id="A0A1K0G6B8"/>
<proteinExistence type="predicted"/>
<accession>A0A1K0G6B8</accession>
<gene>
    <name evidence="4" type="ORF">UBRO2_05985</name>
    <name evidence="3" type="ORF">UBRO_15461</name>
</gene>
<evidence type="ECO:0000313" key="4">
    <source>
        <dbReference type="EMBL" id="SYW86265.1"/>
    </source>
</evidence>
<feature type="signal peptide" evidence="2">
    <location>
        <begin position="1"/>
        <end position="21"/>
    </location>
</feature>
<dbReference type="Proteomes" id="UP000179920">
    <property type="component" value="Chromosome IX"/>
</dbReference>
<dbReference type="OrthoDB" id="10396431at2759"/>
<reference evidence="3" key="2">
    <citation type="submission" date="2016-04" db="EMBL/GenBank/DDBJ databases">
        <authorList>
            <person name="Evans L.H."/>
            <person name="Alamgir A."/>
            <person name="Owens N."/>
            <person name="Weber N.D."/>
            <person name="Virtaneva K."/>
            <person name="Barbian K."/>
            <person name="Babar A."/>
            <person name="Rosenke K."/>
        </authorList>
    </citation>
    <scope>NUCLEOTIDE SEQUENCE</scope>
    <source>
        <strain evidence="3">UB2112</strain>
    </source>
</reference>
<reference evidence="5" key="1">
    <citation type="submission" date="2016-04" db="EMBL/GenBank/DDBJ databases">
        <authorList>
            <person name="Guldener U."/>
            <person name="Guldener U."/>
        </authorList>
    </citation>
    <scope>NUCLEOTIDE SEQUENCE [LARGE SCALE GENOMIC DNA]</scope>
    <source>
        <strain evidence="5">UB2112</strain>
    </source>
</reference>
<keyword evidence="6" id="KW-1185">Reference proteome</keyword>
<name>A0A1K0G6B8_9BASI</name>
<evidence type="ECO:0000256" key="2">
    <source>
        <dbReference type="SAM" id="SignalP"/>
    </source>
</evidence>
<reference evidence="4" key="3">
    <citation type="submission" date="2018-08" db="EMBL/GenBank/DDBJ databases">
        <authorList>
            <person name="Guldener U."/>
        </authorList>
    </citation>
    <scope>NUCLEOTIDE SEQUENCE</scope>
    <source>
        <strain evidence="4">UB2</strain>
    </source>
</reference>
<protein>
    <submittedName>
        <fullName evidence="3">Uncharacterized protein</fullName>
    </submittedName>
</protein>
<evidence type="ECO:0000256" key="1">
    <source>
        <dbReference type="SAM" id="MobiDB-lite"/>
    </source>
</evidence>
<sequence>MKITSATLLLAAFISAAVVKSAPLSTNFLGKGAEKAASESSRLEAPAKATESGFDDLIKEMQGLQPLRIVRANRASEAEEKLPSAPRYSTRTMGGNPWVDTQAAGKRGRNAETPSASGSRKNFENFE</sequence>
<feature type="region of interest" description="Disordered" evidence="1">
    <location>
        <begin position="75"/>
        <end position="127"/>
    </location>
</feature>
<organism evidence="3 5">
    <name type="scientific">Ustilago bromivora</name>
    <dbReference type="NCBI Taxonomy" id="307758"/>
    <lineage>
        <taxon>Eukaryota</taxon>
        <taxon>Fungi</taxon>
        <taxon>Dikarya</taxon>
        <taxon>Basidiomycota</taxon>
        <taxon>Ustilaginomycotina</taxon>
        <taxon>Ustilaginomycetes</taxon>
        <taxon>Ustilaginales</taxon>
        <taxon>Ustilaginaceae</taxon>
        <taxon>Ustilago</taxon>
    </lineage>
</organism>
<evidence type="ECO:0000313" key="3">
    <source>
        <dbReference type="EMBL" id="SAM83062.1"/>
    </source>
</evidence>
<feature type="chain" id="PRO_5038295977" evidence="2">
    <location>
        <begin position="22"/>
        <end position="127"/>
    </location>
</feature>